<keyword evidence="3" id="KW-0963">Cytoplasm</keyword>
<comment type="caution">
    <text evidence="7">The sequence shown here is derived from an EMBL/GenBank/DDBJ whole genome shotgun (WGS) entry which is preliminary data.</text>
</comment>
<dbReference type="PANTHER" id="PTHR21145:SF12">
    <property type="entry name" value="CHORISMATE MUTASE"/>
    <property type="match status" value="1"/>
</dbReference>
<dbReference type="Gene3D" id="3.40.190.10">
    <property type="entry name" value="Periplasmic binding protein-like II"/>
    <property type="match status" value="2"/>
</dbReference>
<dbReference type="InterPro" id="IPR037039">
    <property type="entry name" value="CM_AroQ_sf_eucaryotic"/>
</dbReference>
<dbReference type="OrthoDB" id="191918at2759"/>
<dbReference type="EMBL" id="JWZX01003188">
    <property type="protein sequence ID" value="KOO23465.1"/>
    <property type="molecule type" value="Genomic_DNA"/>
</dbReference>
<accession>A0A0M0JAH4</accession>
<keyword evidence="8" id="KW-1185">Reference proteome</keyword>
<dbReference type="GO" id="GO:0005737">
    <property type="term" value="C:cytoplasm"/>
    <property type="evidence" value="ECO:0007669"/>
    <property type="project" value="UniProtKB-SubCell"/>
</dbReference>
<dbReference type="EC" id="5.4.99.5" evidence="2"/>
<dbReference type="Gene3D" id="3.30.70.260">
    <property type="match status" value="1"/>
</dbReference>
<dbReference type="GO" id="GO:0046417">
    <property type="term" value="P:chorismate metabolic process"/>
    <property type="evidence" value="ECO:0007669"/>
    <property type="project" value="InterPro"/>
</dbReference>
<sequence>MTVPPSSLSLDSIRSALIRQEDTIIFALIERAQHRQNASCYERGSANSYAVLAGKGASLLDFMLLETERLHARVRRYTSPDEHAFFPHRLPAPQLPMIDFEPVLHPCIVNLNGEIMDMYLSRVVPGLCGPGDDQQHGSSVVADIAALQAISKRVHYGFYVAESKFRAQPEQYTRLIEAGDEEGIMELLTNAAVEQRVLQRVRLKASTFGQEIEAPIVAMYRDYVIPLTKVAEVQYLLQRLSSQQIAHHGAPGSACHKGTVHRFVRSCPKGKAAPLLIRCSNVADVFGAVMANRATFGMVLLEQGDSGVLAVTRSLLRESSLRVVGEVVHDARFALYAKAALSAVRRVRARPGVLRLCAGWLADVLAGTIEMDEVELDPHGSHTPWEGVVELPEHETTAYLVEVDAKPHAALQLLASAPDSLSEYARSLVLAKARTVGGAPSGHDKSLLLFSTSSDSPGSLAQILAVFHEQGVNLRSIQSYASLQDAHMTDFFLEADGHEADGHFGSALRCLQAQRLAVNVKVLGSFAITASNLAEPLTPGGSLHGDARID</sequence>
<evidence type="ECO:0000256" key="1">
    <source>
        <dbReference type="ARBA" id="ARBA00004496"/>
    </source>
</evidence>
<evidence type="ECO:0000313" key="7">
    <source>
        <dbReference type="EMBL" id="KOO23465.1"/>
    </source>
</evidence>
<evidence type="ECO:0000256" key="2">
    <source>
        <dbReference type="ARBA" id="ARBA00012404"/>
    </source>
</evidence>
<dbReference type="GO" id="GO:0004106">
    <property type="term" value="F:chorismate mutase activity"/>
    <property type="evidence" value="ECO:0007669"/>
    <property type="project" value="UniProtKB-EC"/>
</dbReference>
<dbReference type="InterPro" id="IPR001086">
    <property type="entry name" value="Preph_deHydtase"/>
</dbReference>
<feature type="domain" description="Prephenate dehydratase" evidence="5">
    <location>
        <begin position="244"/>
        <end position="432"/>
    </location>
</feature>
<dbReference type="SUPFAM" id="SSF48600">
    <property type="entry name" value="Chorismate mutase II"/>
    <property type="match status" value="1"/>
</dbReference>
<dbReference type="InterPro" id="IPR036263">
    <property type="entry name" value="Chorismate_II_sf"/>
</dbReference>
<evidence type="ECO:0000259" key="5">
    <source>
        <dbReference type="PROSITE" id="PS51171"/>
    </source>
</evidence>
<dbReference type="UniPathway" id="UPA00120">
    <property type="reaction ID" value="UER00203"/>
</dbReference>
<dbReference type="GO" id="GO:0009094">
    <property type="term" value="P:L-phenylalanine biosynthetic process"/>
    <property type="evidence" value="ECO:0007669"/>
    <property type="project" value="InterPro"/>
</dbReference>
<proteinExistence type="predicted"/>
<dbReference type="PROSITE" id="PS51169">
    <property type="entry name" value="CHORISMATE_MUT_3"/>
    <property type="match status" value="1"/>
</dbReference>
<evidence type="ECO:0000256" key="3">
    <source>
        <dbReference type="ARBA" id="ARBA00022490"/>
    </source>
</evidence>
<feature type="domain" description="ACT" evidence="6">
    <location>
        <begin position="448"/>
        <end position="525"/>
    </location>
</feature>
<gene>
    <name evidence="7" type="ORF">Ctob_002374</name>
</gene>
<dbReference type="Pfam" id="PF00800">
    <property type="entry name" value="PDT"/>
    <property type="match status" value="1"/>
</dbReference>
<organism evidence="7 8">
    <name type="scientific">Chrysochromulina tobinii</name>
    <dbReference type="NCBI Taxonomy" id="1460289"/>
    <lineage>
        <taxon>Eukaryota</taxon>
        <taxon>Haptista</taxon>
        <taxon>Haptophyta</taxon>
        <taxon>Prymnesiophyceae</taxon>
        <taxon>Prymnesiales</taxon>
        <taxon>Chrysochromulinaceae</taxon>
        <taxon>Chrysochromulina</taxon>
    </lineage>
</organism>
<protein>
    <recommendedName>
        <fullName evidence="2">chorismate mutase</fullName>
        <ecNumber evidence="2">5.4.99.5</ecNumber>
    </recommendedName>
</protein>
<dbReference type="SUPFAM" id="SSF55021">
    <property type="entry name" value="ACT-like"/>
    <property type="match status" value="1"/>
</dbReference>
<dbReference type="GO" id="GO:0004664">
    <property type="term" value="F:prephenate dehydratase activity"/>
    <property type="evidence" value="ECO:0007669"/>
    <property type="project" value="InterPro"/>
</dbReference>
<dbReference type="PROSITE" id="PS51671">
    <property type="entry name" value="ACT"/>
    <property type="match status" value="1"/>
</dbReference>
<name>A0A0M0JAH4_9EUKA</name>
<dbReference type="AlphaFoldDB" id="A0A0M0JAH4"/>
<dbReference type="InterPro" id="IPR002912">
    <property type="entry name" value="ACT_dom"/>
</dbReference>
<dbReference type="NCBIfam" id="TIGR01802">
    <property type="entry name" value="CM_pl-yst"/>
    <property type="match status" value="1"/>
</dbReference>
<evidence type="ECO:0000313" key="8">
    <source>
        <dbReference type="Proteomes" id="UP000037460"/>
    </source>
</evidence>
<dbReference type="SUPFAM" id="SSF53850">
    <property type="entry name" value="Periplasmic binding protein-like II"/>
    <property type="match status" value="1"/>
</dbReference>
<dbReference type="PROSITE" id="PS51171">
    <property type="entry name" value="PREPHENATE_DEHYDR_3"/>
    <property type="match status" value="1"/>
</dbReference>
<comment type="subcellular location">
    <subcellularLocation>
        <location evidence="1">Cytoplasm</location>
    </subcellularLocation>
</comment>
<dbReference type="CDD" id="cd04905">
    <property type="entry name" value="ACT_CM-PDT"/>
    <property type="match status" value="1"/>
</dbReference>
<dbReference type="PANTHER" id="PTHR21145">
    <property type="entry name" value="CHORISMATE MUTASE"/>
    <property type="match status" value="1"/>
</dbReference>
<dbReference type="Gene3D" id="1.10.590.10">
    <property type="entry name" value="Chorismate mutase, AroQ class superfamily, eukaryotic"/>
    <property type="match status" value="1"/>
</dbReference>
<evidence type="ECO:0000256" key="4">
    <source>
        <dbReference type="ARBA" id="ARBA00023235"/>
    </source>
</evidence>
<reference evidence="8" key="1">
    <citation type="journal article" date="2015" name="PLoS Genet.">
        <title>Genome Sequence and Transcriptome Analyses of Chrysochromulina tobin: Metabolic Tools for Enhanced Algal Fitness in the Prominent Order Prymnesiales (Haptophyceae).</title>
        <authorList>
            <person name="Hovde B.T."/>
            <person name="Deodato C.R."/>
            <person name="Hunsperger H.M."/>
            <person name="Ryken S.A."/>
            <person name="Yost W."/>
            <person name="Jha R.K."/>
            <person name="Patterson J."/>
            <person name="Monnat R.J. Jr."/>
            <person name="Barlow S.B."/>
            <person name="Starkenburg S.R."/>
            <person name="Cattolico R.A."/>
        </authorList>
    </citation>
    <scope>NUCLEOTIDE SEQUENCE</scope>
    <source>
        <strain evidence="8">CCMP291</strain>
    </source>
</reference>
<dbReference type="InterPro" id="IPR045865">
    <property type="entry name" value="ACT-like_dom_sf"/>
</dbReference>
<keyword evidence="4" id="KW-0413">Isomerase</keyword>
<dbReference type="Proteomes" id="UP000037460">
    <property type="component" value="Unassembled WGS sequence"/>
</dbReference>
<evidence type="ECO:0000259" key="6">
    <source>
        <dbReference type="PROSITE" id="PS51671"/>
    </source>
</evidence>
<dbReference type="InterPro" id="IPR008238">
    <property type="entry name" value="Chorismate_mutase_AroQ_euk"/>
</dbReference>